<accession>A0A9P9EGM9</accession>
<proteinExistence type="predicted"/>
<organism evidence="1 2">
    <name type="scientific">Dactylonectria estremocensis</name>
    <dbReference type="NCBI Taxonomy" id="1079267"/>
    <lineage>
        <taxon>Eukaryota</taxon>
        <taxon>Fungi</taxon>
        <taxon>Dikarya</taxon>
        <taxon>Ascomycota</taxon>
        <taxon>Pezizomycotina</taxon>
        <taxon>Sordariomycetes</taxon>
        <taxon>Hypocreomycetidae</taxon>
        <taxon>Hypocreales</taxon>
        <taxon>Nectriaceae</taxon>
        <taxon>Dactylonectria</taxon>
    </lineage>
</organism>
<dbReference type="Proteomes" id="UP000717696">
    <property type="component" value="Unassembled WGS sequence"/>
</dbReference>
<reference evidence="1" key="1">
    <citation type="journal article" date="2021" name="Nat. Commun.">
        <title>Genetic determinants of endophytism in the Arabidopsis root mycobiome.</title>
        <authorList>
            <person name="Mesny F."/>
            <person name="Miyauchi S."/>
            <person name="Thiergart T."/>
            <person name="Pickel B."/>
            <person name="Atanasova L."/>
            <person name="Karlsson M."/>
            <person name="Huettel B."/>
            <person name="Barry K.W."/>
            <person name="Haridas S."/>
            <person name="Chen C."/>
            <person name="Bauer D."/>
            <person name="Andreopoulos W."/>
            <person name="Pangilinan J."/>
            <person name="LaButti K."/>
            <person name="Riley R."/>
            <person name="Lipzen A."/>
            <person name="Clum A."/>
            <person name="Drula E."/>
            <person name="Henrissat B."/>
            <person name="Kohler A."/>
            <person name="Grigoriev I.V."/>
            <person name="Martin F.M."/>
            <person name="Hacquard S."/>
        </authorList>
    </citation>
    <scope>NUCLEOTIDE SEQUENCE</scope>
    <source>
        <strain evidence="1">MPI-CAGE-AT-0021</strain>
    </source>
</reference>
<gene>
    <name evidence="1" type="ORF">B0J13DRAFT_640044</name>
</gene>
<keyword evidence="2" id="KW-1185">Reference proteome</keyword>
<dbReference type="EMBL" id="JAGMUU010000015">
    <property type="protein sequence ID" value="KAH7137515.1"/>
    <property type="molecule type" value="Genomic_DNA"/>
</dbReference>
<sequence length="146" mass="16251">MFSPNCTEGDSLSQKTLDKAYEIALPDDDPAAMEILFNILQFQNEALPAVIGLTIPTFRDFAPVCDKYNYAKAVSFISSVWLEDLLPHAHGRGELWVVFAAVSFLDNPTAFLLLTKESIVKSVERFLDRRLGVILTSSLLSNCTLH</sequence>
<protein>
    <submittedName>
        <fullName evidence="1">Uncharacterized protein</fullName>
    </submittedName>
</protein>
<dbReference type="OrthoDB" id="5275938at2759"/>
<evidence type="ECO:0000313" key="2">
    <source>
        <dbReference type="Proteomes" id="UP000717696"/>
    </source>
</evidence>
<name>A0A9P9EGM9_9HYPO</name>
<dbReference type="AlphaFoldDB" id="A0A9P9EGM9"/>
<evidence type="ECO:0000313" key="1">
    <source>
        <dbReference type="EMBL" id="KAH7137515.1"/>
    </source>
</evidence>
<comment type="caution">
    <text evidence="1">The sequence shown here is derived from an EMBL/GenBank/DDBJ whole genome shotgun (WGS) entry which is preliminary data.</text>
</comment>